<dbReference type="GeneID" id="98126601"/>
<evidence type="ECO:0000313" key="3">
    <source>
        <dbReference type="EMBL" id="KAL2266013.1"/>
    </source>
</evidence>
<reference evidence="3 4" key="1">
    <citation type="journal article" date="2024" name="Commun. Biol.">
        <title>Comparative genomic analysis of thermophilic fungi reveals convergent evolutionary adaptations and gene losses.</title>
        <authorList>
            <person name="Steindorff A.S."/>
            <person name="Aguilar-Pontes M.V."/>
            <person name="Robinson A.J."/>
            <person name="Andreopoulos B."/>
            <person name="LaButti K."/>
            <person name="Kuo A."/>
            <person name="Mondo S."/>
            <person name="Riley R."/>
            <person name="Otillar R."/>
            <person name="Haridas S."/>
            <person name="Lipzen A."/>
            <person name="Grimwood J."/>
            <person name="Schmutz J."/>
            <person name="Clum A."/>
            <person name="Reid I.D."/>
            <person name="Moisan M.C."/>
            <person name="Butler G."/>
            <person name="Nguyen T.T.M."/>
            <person name="Dewar K."/>
            <person name="Conant G."/>
            <person name="Drula E."/>
            <person name="Henrissat B."/>
            <person name="Hansel C."/>
            <person name="Singer S."/>
            <person name="Hutchinson M.I."/>
            <person name="de Vries R.P."/>
            <person name="Natvig D.O."/>
            <person name="Powell A.J."/>
            <person name="Tsang A."/>
            <person name="Grigoriev I.V."/>
        </authorList>
    </citation>
    <scope>NUCLEOTIDE SEQUENCE [LARGE SCALE GENOMIC DNA]</scope>
    <source>
        <strain evidence="3 4">ATCC 22073</strain>
    </source>
</reference>
<keyword evidence="2" id="KW-0812">Transmembrane</keyword>
<feature type="compositionally biased region" description="Low complexity" evidence="1">
    <location>
        <begin position="328"/>
        <end position="340"/>
    </location>
</feature>
<protein>
    <submittedName>
        <fullName evidence="3">Uncharacterized protein</fullName>
    </submittedName>
</protein>
<evidence type="ECO:0000313" key="4">
    <source>
        <dbReference type="Proteomes" id="UP001600064"/>
    </source>
</evidence>
<feature type="transmembrane region" description="Helical" evidence="2">
    <location>
        <begin position="56"/>
        <end position="76"/>
    </location>
</feature>
<feature type="transmembrane region" description="Helical" evidence="2">
    <location>
        <begin position="15"/>
        <end position="36"/>
    </location>
</feature>
<feature type="transmembrane region" description="Helical" evidence="2">
    <location>
        <begin position="142"/>
        <end position="161"/>
    </location>
</feature>
<feature type="region of interest" description="Disordered" evidence="1">
    <location>
        <begin position="315"/>
        <end position="358"/>
    </location>
</feature>
<sequence length="358" mass="39904">MTSTSDFIRLTSGNILLNGLWIIPLTILWVISLCAAHQKRDAARAGIAWLKAAYPFFILSLLLWTICSGLNLWSWIDHSVFSTGAGERLYRAINHMNGVGELLNNVGDILLFVALYEFTRGLMIGFTGNAQQNYAWKAGRMAILAWGFTLLAISVACFGVAQNFSSTSQLWYTSDDPDFARARDQRLLITRLYISLEILLWLTATPITILVSVVYYRRIKGNLALKKLGSLLLDAAILNAIRHGVCTSIDIRYHLSDSSTTTNTNTDVPLIVTLIVKPLFDNLFIFIVLVLLFALVMRKPYGLSSSQAQPEWDQPSVAYAPLHPPQQPAYAAPPAYLEHAPPSPPPPQQHLLQHQEQK</sequence>
<keyword evidence="4" id="KW-1185">Reference proteome</keyword>
<keyword evidence="2" id="KW-1133">Transmembrane helix</keyword>
<dbReference type="EMBL" id="JAZGUE010000005">
    <property type="protein sequence ID" value="KAL2266013.1"/>
    <property type="molecule type" value="Genomic_DNA"/>
</dbReference>
<gene>
    <name evidence="3" type="ORF">VTJ83DRAFT_5365</name>
</gene>
<evidence type="ECO:0000256" key="2">
    <source>
        <dbReference type="SAM" id="Phobius"/>
    </source>
</evidence>
<feature type="transmembrane region" description="Helical" evidence="2">
    <location>
        <begin position="271"/>
        <end position="296"/>
    </location>
</feature>
<comment type="caution">
    <text evidence="3">The sequence shown here is derived from an EMBL/GenBank/DDBJ whole genome shotgun (WGS) entry which is preliminary data.</text>
</comment>
<feature type="transmembrane region" description="Helical" evidence="2">
    <location>
        <begin position="109"/>
        <end position="130"/>
    </location>
</feature>
<name>A0ABR4D6M7_9PEZI</name>
<dbReference type="RefSeq" id="XP_070864740.1">
    <property type="nucleotide sequence ID" value="XM_071011957.1"/>
</dbReference>
<dbReference type="Proteomes" id="UP001600064">
    <property type="component" value="Unassembled WGS sequence"/>
</dbReference>
<accession>A0ABR4D6M7</accession>
<organism evidence="3 4">
    <name type="scientific">Remersonia thermophila</name>
    <dbReference type="NCBI Taxonomy" id="72144"/>
    <lineage>
        <taxon>Eukaryota</taxon>
        <taxon>Fungi</taxon>
        <taxon>Dikarya</taxon>
        <taxon>Ascomycota</taxon>
        <taxon>Pezizomycotina</taxon>
        <taxon>Sordariomycetes</taxon>
        <taxon>Sordariomycetidae</taxon>
        <taxon>Sordariales</taxon>
        <taxon>Sordariales incertae sedis</taxon>
        <taxon>Remersonia</taxon>
    </lineage>
</organism>
<evidence type="ECO:0000256" key="1">
    <source>
        <dbReference type="SAM" id="MobiDB-lite"/>
    </source>
</evidence>
<keyword evidence="2" id="KW-0472">Membrane</keyword>
<feature type="transmembrane region" description="Helical" evidence="2">
    <location>
        <begin position="198"/>
        <end position="216"/>
    </location>
</feature>
<proteinExistence type="predicted"/>